<evidence type="ECO:0000256" key="2">
    <source>
        <dbReference type="ARBA" id="ARBA00022801"/>
    </source>
</evidence>
<evidence type="ECO:0000313" key="3">
    <source>
        <dbReference type="EMBL" id="MFC0674136.1"/>
    </source>
</evidence>
<dbReference type="Gene3D" id="3.75.10.10">
    <property type="entry name" value="L-arginine/glycine Amidinotransferase, Chain A"/>
    <property type="match status" value="1"/>
</dbReference>
<dbReference type="RefSeq" id="WP_376980070.1">
    <property type="nucleotide sequence ID" value="NZ_JBHLSV010000009.1"/>
</dbReference>
<dbReference type="Pfam" id="PF02274">
    <property type="entry name" value="ADI"/>
    <property type="match status" value="1"/>
</dbReference>
<gene>
    <name evidence="3" type="ORF">ACFFF6_09230</name>
</gene>
<dbReference type="Gene3D" id="1.10.3930.10">
    <property type="entry name" value="Arginine deiminase"/>
    <property type="match status" value="1"/>
</dbReference>
<dbReference type="GO" id="GO:0016990">
    <property type="term" value="F:arginine deiminase activity"/>
    <property type="evidence" value="ECO:0007669"/>
    <property type="project" value="UniProtKB-EC"/>
</dbReference>
<dbReference type="NCBIfam" id="NF002381">
    <property type="entry name" value="PRK01388.1"/>
    <property type="match status" value="1"/>
</dbReference>
<keyword evidence="4" id="KW-1185">Reference proteome</keyword>
<dbReference type="EC" id="3.5.3.6" evidence="3"/>
<sequence length="406" mass="44251">MEHRRGAGGAPAWGIPDEVSPLRRVILHRPGPELERLTPQTRDRFLFDELLWLERARAEHDAFAALLRAEGVEVLLVHELLEELLAVPEARQEVLERSLDPATLGDIAAQDLGDALSGLPAGRLAGLLLAGITRAELEGLGVRPRSVTVQRTAPDELLLDPLPNHLFTRDSSVWIGAAAFVPGMRRSARRRESVHLEMIYRHHPLFAGASVDASRCVVEGGDVLVLGEGSIAIGLSERTSAAGVEHLAGALLASGRAERVIALALPHERSMMHLDTVMTQVDRESVVRYGPLPGLESYEIRRREGRLVTRAHPGSEMDVVLARALGIPRLRVLSPQLDRYAAAREQWDDGCNVLALGPGRVVAYERVRATNDHLRSCGIEVLEIPGSELGRGRGGPRCMSCPVLRG</sequence>
<keyword evidence="2 3" id="KW-0378">Hydrolase</keyword>
<evidence type="ECO:0000256" key="1">
    <source>
        <dbReference type="ARBA" id="ARBA00010206"/>
    </source>
</evidence>
<evidence type="ECO:0000313" key="4">
    <source>
        <dbReference type="Proteomes" id="UP001589793"/>
    </source>
</evidence>
<protein>
    <submittedName>
        <fullName evidence="3">Arginine deiminase</fullName>
        <ecNumber evidence="3">3.5.3.6</ecNumber>
    </submittedName>
</protein>
<dbReference type="SUPFAM" id="SSF55909">
    <property type="entry name" value="Pentein"/>
    <property type="match status" value="1"/>
</dbReference>
<dbReference type="PANTHER" id="PTHR47271:SF2">
    <property type="entry name" value="ARGININE DEIMINASE"/>
    <property type="match status" value="1"/>
</dbReference>
<dbReference type="PANTHER" id="PTHR47271">
    <property type="entry name" value="ARGININE DEIMINASE"/>
    <property type="match status" value="1"/>
</dbReference>
<dbReference type="InterPro" id="IPR003876">
    <property type="entry name" value="Arg_deiminase"/>
</dbReference>
<reference evidence="3 4" key="1">
    <citation type="submission" date="2024-09" db="EMBL/GenBank/DDBJ databases">
        <authorList>
            <person name="Sun Q."/>
            <person name="Mori K."/>
        </authorList>
    </citation>
    <scope>NUCLEOTIDE SEQUENCE [LARGE SCALE GENOMIC DNA]</scope>
    <source>
        <strain evidence="3 4">CICC 10874</strain>
    </source>
</reference>
<dbReference type="Proteomes" id="UP001589793">
    <property type="component" value="Unassembled WGS sequence"/>
</dbReference>
<dbReference type="EMBL" id="JBHLSV010000009">
    <property type="protein sequence ID" value="MFC0674136.1"/>
    <property type="molecule type" value="Genomic_DNA"/>
</dbReference>
<dbReference type="PRINTS" id="PR01466">
    <property type="entry name" value="ARGDEIMINASE"/>
</dbReference>
<proteinExistence type="inferred from homology"/>
<comment type="similarity">
    <text evidence="1">Belongs to the arginine deiminase family.</text>
</comment>
<name>A0ABV6RAX1_9MICO</name>
<comment type="caution">
    <text evidence="3">The sequence shown here is derived from an EMBL/GenBank/DDBJ whole genome shotgun (WGS) entry which is preliminary data.</text>
</comment>
<accession>A0ABV6RAX1</accession>
<organism evidence="3 4">
    <name type="scientific">Brachybacterium hainanense</name>
    <dbReference type="NCBI Taxonomy" id="1541174"/>
    <lineage>
        <taxon>Bacteria</taxon>
        <taxon>Bacillati</taxon>
        <taxon>Actinomycetota</taxon>
        <taxon>Actinomycetes</taxon>
        <taxon>Micrococcales</taxon>
        <taxon>Dermabacteraceae</taxon>
        <taxon>Brachybacterium</taxon>
    </lineage>
</organism>
<dbReference type="PIRSF" id="PIRSF006356">
    <property type="entry name" value="Arg_deiminase"/>
    <property type="match status" value="1"/>
</dbReference>